<gene>
    <name evidence="1" type="ORF">CLM73_10590</name>
</gene>
<accession>A0A2S0I680</accession>
<evidence type="ECO:0000313" key="2">
    <source>
        <dbReference type="Proteomes" id="UP000239477"/>
    </source>
</evidence>
<reference evidence="1 2" key="1">
    <citation type="submission" date="2017-09" db="EMBL/GenBank/DDBJ databases">
        <title>Genomic, metabolic, and phenotypic characteristics of bacterial isolates from the natural microbiome of the model nematode Caenorhabditis elegans.</title>
        <authorList>
            <person name="Zimmermann J."/>
            <person name="Obeng N."/>
            <person name="Yang W."/>
            <person name="Obeng O."/>
            <person name="Kissoyan K."/>
            <person name="Pees B."/>
            <person name="Dirksen P."/>
            <person name="Hoppner M."/>
            <person name="Franke A."/>
            <person name="Rosenstiel P."/>
            <person name="Leippe M."/>
            <person name="Dierking K."/>
            <person name="Kaleta C."/>
            <person name="Schulenburg H."/>
        </authorList>
    </citation>
    <scope>NUCLEOTIDE SEQUENCE [LARGE SCALE GENOMIC DNA]</scope>
    <source>
        <strain evidence="1 2">MYb73</strain>
    </source>
</reference>
<dbReference type="RefSeq" id="WP_105238393.1">
    <property type="nucleotide sequence ID" value="NZ_CP023270.1"/>
</dbReference>
<dbReference type="Proteomes" id="UP000239477">
    <property type="component" value="Chromosome"/>
</dbReference>
<dbReference type="OrthoDB" id="8659325at2"/>
<dbReference type="EMBL" id="CP023270">
    <property type="protein sequence ID" value="AVJ27518.1"/>
    <property type="molecule type" value="Genomic_DNA"/>
</dbReference>
<organism evidence="1 2">
    <name type="scientific">Achromobacter spanius</name>
    <dbReference type="NCBI Taxonomy" id="217203"/>
    <lineage>
        <taxon>Bacteria</taxon>
        <taxon>Pseudomonadati</taxon>
        <taxon>Pseudomonadota</taxon>
        <taxon>Betaproteobacteria</taxon>
        <taxon>Burkholderiales</taxon>
        <taxon>Alcaligenaceae</taxon>
        <taxon>Achromobacter</taxon>
    </lineage>
</organism>
<keyword evidence="2" id="KW-1185">Reference proteome</keyword>
<sequence>MKTQISYRKLDGSDGVALVNGGISDSQQAKQELANWLDLPAADAAGGNPEDVDGRLRRGGIEPGSVEFNHISE</sequence>
<protein>
    <submittedName>
        <fullName evidence="1">Uncharacterized protein</fullName>
    </submittedName>
</protein>
<proteinExistence type="predicted"/>
<name>A0A2S0I680_9BURK</name>
<evidence type="ECO:0000313" key="1">
    <source>
        <dbReference type="EMBL" id="AVJ27518.1"/>
    </source>
</evidence>
<dbReference type="AlphaFoldDB" id="A0A2S0I680"/>